<evidence type="ECO:0000313" key="2">
    <source>
        <dbReference type="Proteomes" id="UP001147653"/>
    </source>
</evidence>
<comment type="caution">
    <text evidence="1">The sequence shown here is derived from an EMBL/GenBank/DDBJ whole genome shotgun (WGS) entry which is preliminary data.</text>
</comment>
<accession>A0A9X3NJZ8</accession>
<dbReference type="AlphaFoldDB" id="A0A9X3NJZ8"/>
<name>A0A9X3NJZ8_9ACTN</name>
<gene>
    <name evidence="1" type="ORF">OJ997_20840</name>
</gene>
<dbReference type="SUPFAM" id="SSF48371">
    <property type="entry name" value="ARM repeat"/>
    <property type="match status" value="1"/>
</dbReference>
<proteinExistence type="predicted"/>
<dbReference type="Proteomes" id="UP001147653">
    <property type="component" value="Unassembled WGS sequence"/>
</dbReference>
<dbReference type="InterPro" id="IPR016024">
    <property type="entry name" value="ARM-type_fold"/>
</dbReference>
<keyword evidence="2" id="KW-1185">Reference proteome</keyword>
<reference evidence="1" key="1">
    <citation type="submission" date="2022-10" db="EMBL/GenBank/DDBJ databases">
        <title>The WGS of Solirubrobacter phytolaccae KCTC 29190.</title>
        <authorList>
            <person name="Jiang Z."/>
        </authorList>
    </citation>
    <scope>NUCLEOTIDE SEQUENCE</scope>
    <source>
        <strain evidence="1">KCTC 29190</strain>
    </source>
</reference>
<dbReference type="RefSeq" id="WP_270027155.1">
    <property type="nucleotide sequence ID" value="NZ_JAPDDP010000041.1"/>
</dbReference>
<organism evidence="1 2">
    <name type="scientific">Solirubrobacter phytolaccae</name>
    <dbReference type="NCBI Taxonomy" id="1404360"/>
    <lineage>
        <taxon>Bacteria</taxon>
        <taxon>Bacillati</taxon>
        <taxon>Actinomycetota</taxon>
        <taxon>Thermoleophilia</taxon>
        <taxon>Solirubrobacterales</taxon>
        <taxon>Solirubrobacteraceae</taxon>
        <taxon>Solirubrobacter</taxon>
    </lineage>
</organism>
<dbReference type="EMBL" id="JAPDDP010000041">
    <property type="protein sequence ID" value="MDA0182772.1"/>
    <property type="molecule type" value="Genomic_DNA"/>
</dbReference>
<evidence type="ECO:0008006" key="3">
    <source>
        <dbReference type="Google" id="ProtNLM"/>
    </source>
</evidence>
<sequence>MSADQTRVALSPDVTRDDVETAAWVMDFFIDHRTDGDKDTPREDVWRTIDEKTWLHEVEDPVTGLRFLVVRGEDRDKHVRRIRKELDTVTHTEALKALKAASSRDDKLEALYQTGIAAPEEPNQRVVSALTKALEGEDDYHLRQAALIAIAYTSWPDFKAAVKTAAEDDESEAVRSTAHGMLKAFK</sequence>
<protein>
    <recommendedName>
        <fullName evidence="3">HEAT repeat domain-containing protein</fullName>
    </recommendedName>
</protein>
<evidence type="ECO:0000313" key="1">
    <source>
        <dbReference type="EMBL" id="MDA0182772.1"/>
    </source>
</evidence>